<evidence type="ECO:0000313" key="1">
    <source>
        <dbReference type="EMBL" id="QUP65658.1"/>
    </source>
</evidence>
<dbReference type="InterPro" id="IPR050708">
    <property type="entry name" value="T6SS_VgrG/RHS"/>
</dbReference>
<gene>
    <name evidence="1" type="ORF">PSYCIT7_023205</name>
</gene>
<reference evidence="1" key="2">
    <citation type="submission" date="2021-04" db="EMBL/GenBank/DDBJ databases">
        <title>A complete genome sequence for Pseudomonas syringae Cit7.</title>
        <authorList>
            <person name="Baltrus D.A."/>
        </authorList>
    </citation>
    <scope>NUCLEOTIDE SEQUENCE</scope>
    <source>
        <strain evidence="1">Cit 7</strain>
    </source>
</reference>
<dbReference type="InterPro" id="IPR022385">
    <property type="entry name" value="Rhs_assc_core"/>
</dbReference>
<dbReference type="PANTHER" id="PTHR32305:SF15">
    <property type="entry name" value="PROTEIN RHSA-RELATED"/>
    <property type="match status" value="1"/>
</dbReference>
<dbReference type="NCBIfam" id="TIGR03696">
    <property type="entry name" value="Rhs_assc_core"/>
    <property type="match status" value="1"/>
</dbReference>
<evidence type="ECO:0000313" key="2">
    <source>
        <dbReference type="Proteomes" id="UP000005924"/>
    </source>
</evidence>
<sequence>MASSGQSALCVYRYDPLDRLADCAPAGQSSTRLFYQKTHLATQVQGQVQHTLMRTDEHVLACLSTENNQRDGALLATDQQQSVIAAQGLEFAYTPYGHRHPSGPASLPGFTGQRVDPVTGHYLLGNGYRAFNPVLMRFNSPDSLSPFGEGGVNAYGYCGGDPVNWVDWTGNIRALFTGLLTAFKVMKPSRRLSSGNVTGASWRPLSDEINSGLSASAPQSSRSAAVRQVESVSVSAKKLNKQAGLDSREAAKEFEANDKLYREYINKAKKLKNDTRVGLSLYDEDDVVYEYTHVQRYIREQRKLAKPIQDLSTPPSYKLALEIVDDDALSLIIKQIRGAK</sequence>
<protein>
    <submittedName>
        <fullName evidence="1">RHS repeat-associated core domain-containing protein</fullName>
    </submittedName>
</protein>
<dbReference type="SUPFAM" id="SSF56399">
    <property type="entry name" value="ADP-ribosylation"/>
    <property type="match status" value="1"/>
</dbReference>
<proteinExistence type="predicted"/>
<name>A0A8T8LW68_PSESX</name>
<reference evidence="1" key="1">
    <citation type="journal article" date="2011" name="PLoS Pathog.">
        <title>Dynamic evolution of pathogenicity revealed by sequencing and comparative genomics of 19 Pseudomonas syringae isolates.</title>
        <authorList>
            <person name="Baltrus D.A."/>
            <person name="Nishimura M.T."/>
            <person name="Romanchuk A."/>
            <person name="Chang J.H."/>
            <person name="Mukhtar M.S."/>
            <person name="Cherkis K."/>
            <person name="Roach J."/>
            <person name="Grant S.R."/>
            <person name="Jones C.D."/>
            <person name="Dangl J.L."/>
        </authorList>
    </citation>
    <scope>NUCLEOTIDE SEQUENCE</scope>
    <source>
        <strain evidence="1">Cit 7</strain>
    </source>
</reference>
<dbReference type="EMBL" id="CP073636">
    <property type="protein sequence ID" value="QUP65658.1"/>
    <property type="molecule type" value="Genomic_DNA"/>
</dbReference>
<dbReference type="AlphaFoldDB" id="A0A8T8LW68"/>
<accession>A0A8T8LW68</accession>
<dbReference type="Gene3D" id="2.180.10.10">
    <property type="entry name" value="RHS repeat-associated core"/>
    <property type="match status" value="1"/>
</dbReference>
<dbReference type="RefSeq" id="WP_003372489.1">
    <property type="nucleotide sequence ID" value="NZ_CP073636.1"/>
</dbReference>
<organism evidence="1 2">
    <name type="scientific">Pseudomonas syringae Cit 7</name>
    <dbReference type="NCBI Taxonomy" id="629264"/>
    <lineage>
        <taxon>Bacteria</taxon>
        <taxon>Pseudomonadati</taxon>
        <taxon>Pseudomonadota</taxon>
        <taxon>Gammaproteobacteria</taxon>
        <taxon>Pseudomonadales</taxon>
        <taxon>Pseudomonadaceae</taxon>
        <taxon>Pseudomonas</taxon>
        <taxon>Pseudomonas syringae</taxon>
    </lineage>
</organism>
<dbReference type="PANTHER" id="PTHR32305">
    <property type="match status" value="1"/>
</dbReference>
<dbReference type="Proteomes" id="UP000005924">
    <property type="component" value="Chromosome"/>
</dbReference>